<dbReference type="AlphaFoldDB" id="A0A2R4M967"/>
<organism evidence="1 2">
    <name type="scientific">Maritalea myrionectae</name>
    <dbReference type="NCBI Taxonomy" id="454601"/>
    <lineage>
        <taxon>Bacteria</taxon>
        <taxon>Pseudomonadati</taxon>
        <taxon>Pseudomonadota</taxon>
        <taxon>Alphaproteobacteria</taxon>
        <taxon>Hyphomicrobiales</taxon>
        <taxon>Devosiaceae</taxon>
        <taxon>Maritalea</taxon>
    </lineage>
</organism>
<dbReference type="Proteomes" id="UP000258927">
    <property type="component" value="Chromosome"/>
</dbReference>
<reference evidence="1 2" key="1">
    <citation type="submission" date="2017-05" db="EMBL/GenBank/DDBJ databases">
        <title>Genome Analysis of Maritalea myrionectae HL2708#5.</title>
        <authorList>
            <consortium name="Cotde Inc.-PKNU"/>
            <person name="Jang D."/>
            <person name="Oh H.-M."/>
        </authorList>
    </citation>
    <scope>NUCLEOTIDE SEQUENCE [LARGE SCALE GENOMIC DNA]</scope>
    <source>
        <strain evidence="1 2">HL2708#5</strain>
    </source>
</reference>
<dbReference type="KEGG" id="mmyr:MXMO3_00024"/>
<evidence type="ECO:0000313" key="2">
    <source>
        <dbReference type="Proteomes" id="UP000258927"/>
    </source>
</evidence>
<proteinExistence type="predicted"/>
<gene>
    <name evidence="1" type="ORF">MXMO3_00024</name>
</gene>
<accession>A0A2R4M967</accession>
<sequence length="43" mass="4839">MLFDRRQNGLISYSSPTVEKEPSFDGASMSFLGAVSFNFFTEK</sequence>
<keyword evidence="2" id="KW-1185">Reference proteome</keyword>
<dbReference type="EMBL" id="CP021330">
    <property type="protein sequence ID" value="AVX02572.1"/>
    <property type="molecule type" value="Genomic_DNA"/>
</dbReference>
<protein>
    <submittedName>
        <fullName evidence="1">Uncharacterized protein</fullName>
    </submittedName>
</protein>
<name>A0A2R4M967_9HYPH</name>
<evidence type="ECO:0000313" key="1">
    <source>
        <dbReference type="EMBL" id="AVX02572.1"/>
    </source>
</evidence>